<evidence type="ECO:0000313" key="2">
    <source>
        <dbReference type="Proteomes" id="UP000001542"/>
    </source>
</evidence>
<dbReference type="VEuPathDB" id="TrichDB:TVAG_055440"/>
<accession>A2H0J5</accession>
<keyword evidence="2" id="KW-1185">Reference proteome</keyword>
<protein>
    <submittedName>
        <fullName evidence="1">Uncharacterized protein</fullName>
    </submittedName>
</protein>
<proteinExistence type="predicted"/>
<evidence type="ECO:0000313" key="1">
    <source>
        <dbReference type="EMBL" id="EAX77072.1"/>
    </source>
</evidence>
<organism evidence="1 2">
    <name type="scientific">Trichomonas vaginalis (strain ATCC PRA-98 / G3)</name>
    <dbReference type="NCBI Taxonomy" id="412133"/>
    <lineage>
        <taxon>Eukaryota</taxon>
        <taxon>Metamonada</taxon>
        <taxon>Parabasalia</taxon>
        <taxon>Trichomonadida</taxon>
        <taxon>Trichomonadidae</taxon>
        <taxon>Trichomonas</taxon>
    </lineage>
</organism>
<name>A2H0J5_TRIV3</name>
<reference evidence="1" key="1">
    <citation type="submission" date="2006-10" db="EMBL/GenBank/DDBJ databases">
        <authorList>
            <person name="Amadeo P."/>
            <person name="Zhao Q."/>
            <person name="Wortman J."/>
            <person name="Fraser-Liggett C."/>
            <person name="Carlton J."/>
        </authorList>
    </citation>
    <scope>NUCLEOTIDE SEQUENCE</scope>
    <source>
        <strain evidence="1">G3</strain>
    </source>
</reference>
<sequence>MCVEQSFEAATPGWQHPAPLRTWKLSSRGPHQYWAGRLPGNVRCLLLFPFCAVQGYCPAPILHSTPMFVPAKTLV</sequence>
<reference evidence="1" key="2">
    <citation type="journal article" date="2007" name="Science">
        <title>Draft genome sequence of the sexually transmitted pathogen Trichomonas vaginalis.</title>
        <authorList>
            <person name="Carlton J.M."/>
            <person name="Hirt R.P."/>
            <person name="Silva J.C."/>
            <person name="Delcher A.L."/>
            <person name="Schatz M."/>
            <person name="Zhao Q."/>
            <person name="Wortman J.R."/>
            <person name="Bidwell S.L."/>
            <person name="Alsmark U.C.M."/>
            <person name="Besteiro S."/>
            <person name="Sicheritz-Ponten T."/>
            <person name="Noel C.J."/>
            <person name="Dacks J.B."/>
            <person name="Foster P.G."/>
            <person name="Simillion C."/>
            <person name="Van de Peer Y."/>
            <person name="Miranda-Saavedra D."/>
            <person name="Barton G.J."/>
            <person name="Westrop G.D."/>
            <person name="Mueller S."/>
            <person name="Dessi D."/>
            <person name="Fiori P.L."/>
            <person name="Ren Q."/>
            <person name="Paulsen I."/>
            <person name="Zhang H."/>
            <person name="Bastida-Corcuera F.D."/>
            <person name="Simoes-Barbosa A."/>
            <person name="Brown M.T."/>
            <person name="Hayes R.D."/>
            <person name="Mukherjee M."/>
            <person name="Okumura C.Y."/>
            <person name="Schneider R."/>
            <person name="Smith A.J."/>
            <person name="Vanacova S."/>
            <person name="Villalvazo M."/>
            <person name="Haas B.J."/>
            <person name="Pertea M."/>
            <person name="Feldblyum T.V."/>
            <person name="Utterback T.R."/>
            <person name="Shu C.L."/>
            <person name="Osoegawa K."/>
            <person name="de Jong P.J."/>
            <person name="Hrdy I."/>
            <person name="Horvathova L."/>
            <person name="Zubacova Z."/>
            <person name="Dolezal P."/>
            <person name="Malik S.B."/>
            <person name="Logsdon J.M. Jr."/>
            <person name="Henze K."/>
            <person name="Gupta A."/>
            <person name="Wang C.C."/>
            <person name="Dunne R.L."/>
            <person name="Upcroft J.A."/>
            <person name="Upcroft P."/>
            <person name="White O."/>
            <person name="Salzberg S.L."/>
            <person name="Tang P."/>
            <person name="Chiu C.-H."/>
            <person name="Lee Y.-S."/>
            <person name="Embley T.M."/>
            <person name="Coombs G.H."/>
            <person name="Mottram J.C."/>
            <person name="Tachezy J."/>
            <person name="Fraser-Liggett C.M."/>
            <person name="Johnson P.J."/>
        </authorList>
    </citation>
    <scope>NUCLEOTIDE SEQUENCE [LARGE SCALE GENOMIC DNA]</scope>
    <source>
        <strain evidence="1">G3</strain>
    </source>
</reference>
<gene>
    <name evidence="1" type="ORF">TVAG_055440</name>
</gene>
<dbReference type="EMBL" id="DS123600">
    <property type="protein sequence ID" value="EAX77072.1"/>
    <property type="molecule type" value="Genomic_DNA"/>
</dbReference>
<dbReference type="AlphaFoldDB" id="A2H0J5"/>
<dbReference type="Proteomes" id="UP000001542">
    <property type="component" value="Unassembled WGS sequence"/>
</dbReference>
<dbReference type="InParanoid" id="A2H0J5"/>